<dbReference type="Proteomes" id="UP000265703">
    <property type="component" value="Unassembled WGS sequence"/>
</dbReference>
<gene>
    <name evidence="1" type="ORF">C1645_818621</name>
</gene>
<keyword evidence="2" id="KW-1185">Reference proteome</keyword>
<evidence type="ECO:0000313" key="1">
    <source>
        <dbReference type="EMBL" id="RIA94065.1"/>
    </source>
</evidence>
<organism evidence="1 2">
    <name type="scientific">Glomus cerebriforme</name>
    <dbReference type="NCBI Taxonomy" id="658196"/>
    <lineage>
        <taxon>Eukaryota</taxon>
        <taxon>Fungi</taxon>
        <taxon>Fungi incertae sedis</taxon>
        <taxon>Mucoromycota</taxon>
        <taxon>Glomeromycotina</taxon>
        <taxon>Glomeromycetes</taxon>
        <taxon>Glomerales</taxon>
        <taxon>Glomeraceae</taxon>
        <taxon>Glomus</taxon>
    </lineage>
</organism>
<proteinExistence type="predicted"/>
<protein>
    <submittedName>
        <fullName evidence="1">Uncharacterized protein</fullName>
    </submittedName>
</protein>
<name>A0A397TC94_9GLOM</name>
<comment type="caution">
    <text evidence="1">The sequence shown here is derived from an EMBL/GenBank/DDBJ whole genome shotgun (WGS) entry which is preliminary data.</text>
</comment>
<evidence type="ECO:0000313" key="2">
    <source>
        <dbReference type="Proteomes" id="UP000265703"/>
    </source>
</evidence>
<reference evidence="1 2" key="1">
    <citation type="submission" date="2018-06" db="EMBL/GenBank/DDBJ databases">
        <title>Comparative genomics reveals the genomic features of Rhizophagus irregularis, R. cerebriforme, R. diaphanum and Gigaspora rosea, and their symbiotic lifestyle signature.</title>
        <authorList>
            <person name="Morin E."/>
            <person name="San Clemente H."/>
            <person name="Chen E.C.H."/>
            <person name="De La Providencia I."/>
            <person name="Hainaut M."/>
            <person name="Kuo A."/>
            <person name="Kohler A."/>
            <person name="Murat C."/>
            <person name="Tang N."/>
            <person name="Roy S."/>
            <person name="Loubradou J."/>
            <person name="Henrissat B."/>
            <person name="Grigoriev I.V."/>
            <person name="Corradi N."/>
            <person name="Roux C."/>
            <person name="Martin F.M."/>
        </authorList>
    </citation>
    <scope>NUCLEOTIDE SEQUENCE [LARGE SCALE GENOMIC DNA]</scope>
    <source>
        <strain evidence="1 2">DAOM 227022</strain>
    </source>
</reference>
<dbReference type="EMBL" id="QKYT01000091">
    <property type="protein sequence ID" value="RIA94065.1"/>
    <property type="molecule type" value="Genomic_DNA"/>
</dbReference>
<dbReference type="AlphaFoldDB" id="A0A397TC94"/>
<accession>A0A397TC94</accession>
<sequence length="155" mass="19023">MENIDNNEIEWEKTIEYILNRKEGGNDITEMERRNKDIYKSQCPRCNWEPETWMHIWQCEKNETTIQEIIIDEIDKQIKAYKKRGEYQDWKTSKAQGLTEEERNKITVEKYKNQIIIQQLVNRWMGKLIETDYRHQNIWYKTDISDIVNSLYRNN</sequence>